<organism evidence="1 2">
    <name type="scientific">Rhizobium lusitanum</name>
    <dbReference type="NCBI Taxonomy" id="293958"/>
    <lineage>
        <taxon>Bacteria</taxon>
        <taxon>Pseudomonadati</taxon>
        <taxon>Pseudomonadota</taxon>
        <taxon>Alphaproteobacteria</taxon>
        <taxon>Hyphomicrobiales</taxon>
        <taxon>Rhizobiaceae</taxon>
        <taxon>Rhizobium/Agrobacterium group</taxon>
        <taxon>Rhizobium</taxon>
    </lineage>
</organism>
<sequence length="102" mass="11627">MPFRKYAATPLDPNFRENLYRYTRKLVCSDLAASRVVQRTIEVLCHEPELLDGGDVNETIFVLLRRHAFDENDLVASRISVSRHFVSANSDKKEYLPTVSGG</sequence>
<accession>A0A6L9ULL7</accession>
<gene>
    <name evidence="1" type="ORF">GR212_36315</name>
</gene>
<evidence type="ECO:0000313" key="2">
    <source>
        <dbReference type="Proteomes" id="UP000483035"/>
    </source>
</evidence>
<name>A0A6L9ULL7_9HYPH</name>
<dbReference type="RefSeq" id="WP_163994923.1">
    <property type="nucleotide sequence ID" value="NZ_WUEY01000050.1"/>
</dbReference>
<reference evidence="1 2" key="1">
    <citation type="submission" date="2019-12" db="EMBL/GenBank/DDBJ databases">
        <title>Rhizobium genotypes associated with high levels of biological nitrogen fixation by grain legumes in a temperate-maritime cropping system.</title>
        <authorList>
            <person name="Maluk M."/>
            <person name="Francesc Ferrando Molina F."/>
            <person name="Lopez Del Egido L."/>
            <person name="Lafos M."/>
            <person name="Langarica-Fuentes A."/>
            <person name="Gebre Yohannes G."/>
            <person name="Young M.W."/>
            <person name="Martin P."/>
            <person name="Gantlett R."/>
            <person name="Kenicer G."/>
            <person name="Hawes C."/>
            <person name="Begg G.S."/>
            <person name="Quilliam R.S."/>
            <person name="Squire G.R."/>
            <person name="Poole P.S."/>
            <person name="Young P.W."/>
            <person name="Iannetta P.M."/>
            <person name="James E.K."/>
        </authorList>
    </citation>
    <scope>NUCLEOTIDE SEQUENCE [LARGE SCALE GENOMIC DNA]</scope>
    <source>
        <strain evidence="1 2">JHI1118</strain>
    </source>
</reference>
<dbReference type="Proteomes" id="UP000483035">
    <property type="component" value="Unassembled WGS sequence"/>
</dbReference>
<evidence type="ECO:0000313" key="1">
    <source>
        <dbReference type="EMBL" id="NEI74997.1"/>
    </source>
</evidence>
<protein>
    <submittedName>
        <fullName evidence="1">Uncharacterized protein</fullName>
    </submittedName>
</protein>
<proteinExistence type="predicted"/>
<dbReference type="AlphaFoldDB" id="A0A6L9ULL7"/>
<comment type="caution">
    <text evidence="1">The sequence shown here is derived from an EMBL/GenBank/DDBJ whole genome shotgun (WGS) entry which is preliminary data.</text>
</comment>
<dbReference type="EMBL" id="WUEY01000050">
    <property type="protein sequence ID" value="NEI74997.1"/>
    <property type="molecule type" value="Genomic_DNA"/>
</dbReference>